<dbReference type="GO" id="GO:0006259">
    <property type="term" value="P:DNA metabolic process"/>
    <property type="evidence" value="ECO:0007669"/>
    <property type="project" value="UniProtKB-ARBA"/>
</dbReference>
<feature type="transmembrane region" description="Helical" evidence="4">
    <location>
        <begin position="220"/>
        <end position="239"/>
    </location>
</feature>
<gene>
    <name evidence="6" type="ORF">IC235_21270</name>
</gene>
<evidence type="ECO:0000256" key="2">
    <source>
        <dbReference type="ARBA" id="ARBA00022801"/>
    </source>
</evidence>
<feature type="domain" description="Exonuclease" evidence="5">
    <location>
        <begin position="4"/>
        <end position="190"/>
    </location>
</feature>
<dbReference type="SMART" id="SM00479">
    <property type="entry name" value="EXOIII"/>
    <property type="match status" value="1"/>
</dbReference>
<dbReference type="GO" id="GO:0008408">
    <property type="term" value="F:3'-5' exonuclease activity"/>
    <property type="evidence" value="ECO:0007669"/>
    <property type="project" value="TreeGrafter"/>
</dbReference>
<dbReference type="GO" id="GO:0003676">
    <property type="term" value="F:nucleic acid binding"/>
    <property type="evidence" value="ECO:0007669"/>
    <property type="project" value="InterPro"/>
</dbReference>
<dbReference type="InterPro" id="IPR013520">
    <property type="entry name" value="Ribonucl_H"/>
</dbReference>
<evidence type="ECO:0000256" key="3">
    <source>
        <dbReference type="ARBA" id="ARBA00022839"/>
    </source>
</evidence>
<evidence type="ECO:0000259" key="5">
    <source>
        <dbReference type="SMART" id="SM00479"/>
    </source>
</evidence>
<dbReference type="RefSeq" id="WP_191007234.1">
    <property type="nucleotide sequence ID" value="NZ_JACXAD010000038.1"/>
</dbReference>
<evidence type="ECO:0000313" key="7">
    <source>
        <dbReference type="Proteomes" id="UP000612233"/>
    </source>
</evidence>
<keyword evidence="7" id="KW-1185">Reference proteome</keyword>
<keyword evidence="1" id="KW-0540">Nuclease</keyword>
<dbReference type="InterPro" id="IPR012337">
    <property type="entry name" value="RNaseH-like_sf"/>
</dbReference>
<dbReference type="PANTHER" id="PTHR30231">
    <property type="entry name" value="DNA POLYMERASE III SUBUNIT EPSILON"/>
    <property type="match status" value="1"/>
</dbReference>
<evidence type="ECO:0000313" key="6">
    <source>
        <dbReference type="EMBL" id="MBD2770424.1"/>
    </source>
</evidence>
<keyword evidence="4" id="KW-1133">Transmembrane helix</keyword>
<proteinExistence type="predicted"/>
<sequence length="240" mass="27167">MKEYLLFVDTETSGVPRDWNKPYSSRDTWPHIAQLAWVVCTADGREVKAENHYIQPSDYDMDPASGSIHGLTLEFLRAHGQPRHAVMQRLQRDLLAYQPLVVAHFMQLDFHMMGVSFHRAGLANPLEQLPTFCTMRATGPLVRYPTQSFLRLGELYQRLFHEPLQREHDALADARATARCYFELRRQGTITDETVARQGPASLAAPVSAKRPQLWPKVGVAAWLLLAGLALVLLAFFLMG</sequence>
<name>A0A927GLR1_9BACT</name>
<dbReference type="PANTHER" id="PTHR30231:SF4">
    <property type="entry name" value="PROTEIN NEN2"/>
    <property type="match status" value="1"/>
</dbReference>
<comment type="caution">
    <text evidence="6">The sequence shown here is derived from an EMBL/GenBank/DDBJ whole genome shotgun (WGS) entry which is preliminary data.</text>
</comment>
<keyword evidence="4" id="KW-0472">Membrane</keyword>
<dbReference type="SUPFAM" id="SSF53098">
    <property type="entry name" value="Ribonuclease H-like"/>
    <property type="match status" value="1"/>
</dbReference>
<evidence type="ECO:0000256" key="1">
    <source>
        <dbReference type="ARBA" id="ARBA00022722"/>
    </source>
</evidence>
<evidence type="ECO:0000256" key="4">
    <source>
        <dbReference type="SAM" id="Phobius"/>
    </source>
</evidence>
<dbReference type="InterPro" id="IPR036397">
    <property type="entry name" value="RNaseH_sf"/>
</dbReference>
<accession>A0A927GLR1</accession>
<dbReference type="CDD" id="cd06127">
    <property type="entry name" value="DEDDh"/>
    <property type="match status" value="1"/>
</dbReference>
<dbReference type="Gene3D" id="3.30.420.10">
    <property type="entry name" value="Ribonuclease H-like superfamily/Ribonuclease H"/>
    <property type="match status" value="1"/>
</dbReference>
<protein>
    <submittedName>
        <fullName evidence="6">3'-5' exonuclease</fullName>
    </submittedName>
</protein>
<keyword evidence="4" id="KW-0812">Transmembrane</keyword>
<dbReference type="Proteomes" id="UP000612233">
    <property type="component" value="Unassembled WGS sequence"/>
</dbReference>
<organism evidence="6 7">
    <name type="scientific">Hymenobacter montanus</name>
    <dbReference type="NCBI Taxonomy" id="2771359"/>
    <lineage>
        <taxon>Bacteria</taxon>
        <taxon>Pseudomonadati</taxon>
        <taxon>Bacteroidota</taxon>
        <taxon>Cytophagia</taxon>
        <taxon>Cytophagales</taxon>
        <taxon>Hymenobacteraceae</taxon>
        <taxon>Hymenobacter</taxon>
    </lineage>
</organism>
<dbReference type="AlphaFoldDB" id="A0A927GLR1"/>
<dbReference type="Pfam" id="PF00929">
    <property type="entry name" value="RNase_T"/>
    <property type="match status" value="1"/>
</dbReference>
<keyword evidence="2" id="KW-0378">Hydrolase</keyword>
<dbReference type="EMBL" id="JACXAD010000038">
    <property type="protein sequence ID" value="MBD2770424.1"/>
    <property type="molecule type" value="Genomic_DNA"/>
</dbReference>
<reference evidence="6" key="1">
    <citation type="submission" date="2020-09" db="EMBL/GenBank/DDBJ databases">
        <authorList>
            <person name="Kim M.K."/>
        </authorList>
    </citation>
    <scope>NUCLEOTIDE SEQUENCE</scope>
    <source>
        <strain evidence="6">BT664</strain>
    </source>
</reference>
<keyword evidence="3 6" id="KW-0269">Exonuclease</keyword>